<feature type="domain" description="Calcineurin-like phosphoesterase" evidence="3">
    <location>
        <begin position="617"/>
        <end position="836"/>
    </location>
</feature>
<dbReference type="Pfam" id="PF00149">
    <property type="entry name" value="Metallophos"/>
    <property type="match status" value="1"/>
</dbReference>
<dbReference type="SUPFAM" id="SSF56300">
    <property type="entry name" value="Metallo-dependent phosphatases"/>
    <property type="match status" value="1"/>
</dbReference>
<proteinExistence type="predicted"/>
<dbReference type="Proteomes" id="UP001500943">
    <property type="component" value="Unassembled WGS sequence"/>
</dbReference>
<dbReference type="InterPro" id="IPR047971">
    <property type="entry name" value="ExeM-like"/>
</dbReference>
<evidence type="ECO:0000259" key="3">
    <source>
        <dbReference type="Pfam" id="PF00149"/>
    </source>
</evidence>
<dbReference type="PANTHER" id="PTHR42834">
    <property type="entry name" value="ENDONUCLEASE/EXONUCLEASE/PHOSPHATASE FAMILY PROTEIN (AFU_ORTHOLOGUE AFUA_3G09210)"/>
    <property type="match status" value="1"/>
</dbReference>
<organism evidence="7 8">
    <name type="scientific">Rhodoglobus aureus</name>
    <dbReference type="NCBI Taxonomy" id="191497"/>
    <lineage>
        <taxon>Bacteria</taxon>
        <taxon>Bacillati</taxon>
        <taxon>Actinomycetota</taxon>
        <taxon>Actinomycetes</taxon>
        <taxon>Micrococcales</taxon>
        <taxon>Microbacteriaceae</taxon>
        <taxon>Rhodoglobus</taxon>
    </lineage>
</organism>
<dbReference type="GO" id="GO:0004519">
    <property type="term" value="F:endonuclease activity"/>
    <property type="evidence" value="ECO:0007669"/>
    <property type="project" value="UniProtKB-KW"/>
</dbReference>
<dbReference type="SUPFAM" id="SSF55816">
    <property type="entry name" value="5'-nucleotidase (syn. UDP-sugar hydrolase), C-terminal domain"/>
    <property type="match status" value="1"/>
</dbReference>
<accession>A0ABP4GB25</accession>
<feature type="domain" description="5'-Nucleotidase C-terminal" evidence="4">
    <location>
        <begin position="935"/>
        <end position="1091"/>
    </location>
</feature>
<dbReference type="Gene3D" id="2.60.40.10">
    <property type="entry name" value="Immunoglobulins"/>
    <property type="match status" value="1"/>
</dbReference>
<dbReference type="NCBIfam" id="NF033681">
    <property type="entry name" value="ExeM_NucH_DNase"/>
    <property type="match status" value="1"/>
</dbReference>
<dbReference type="CDD" id="cd10283">
    <property type="entry name" value="MnuA_DNase1-like"/>
    <property type="match status" value="1"/>
</dbReference>
<sequence>MRLTIGALATSCAIALTTIIAPAVLAVDATATIADVQGTTAASPMVGSTVTVEGVVTADYRGASGYRGIVIQTPGSGGASDATPGASDGIFLYLNNLNPAVSIGDKVTATGPVDERFGQTQLGAGATPATVELVIEAAQLAAEDMVQATALDASVVGNDREPFESMLVTPTGDYLVSSSHQLYNFGTLWLSPGELAVKSTETTDAGDAANAIAAANRASRIFLDDGYSIQISNGSHPGDQPYFSAGTVVRNGDTVEFPANPYVLSYGFGDWRLQPTIAINDSSAAEYLPTFASTNPREASAPVVGGDFAVSAFNVFNYFTTLKSEDPDARGASTAAQFAIQQSKIVAAINSLDADVVGLQEIENSIKLGGGLDEALMDLVGALNAAAGAGTWDYVRTPAALNDAAITDFITNAIIFKPASATPVGDSFTAVDETVWDIAREPIAQTFESNGEMITVIANHFKSKGGSGAEPADGQGRFNTERVEQATAVKALVDSISADPAKSDQVVLVGDFNSYSEEDPVQVFTSAGYVDTLAATTDDKYTYTFDGELGSLDHIIVSPSLADKVTDAAVWNINSPEWSDRGYAFGATEAGTVFRSSDHDPISVGLSTEAVPVEIEILTTNDFHGRIEVDRGIPGAAQLGGMVNFWEAQNPNTTFVGAGDFIGASTFTSFIQNDQPTIDVLNEIGLATSSFGNHEFDQGRADVDDRILEAANWPYLAANLYDRATNAPAYDEYFLQEFDGVTVGFIGAVTEGLNELVRPSGIASLEIRGIVSEVDRVADYLTDGDDANGEADVLVLLVHEGAAKTGIAASTDNSAFGQIVMGLSPKVEAIVSGHTHLAYDHEVAVPGMDRPRLVVSAGQYGTNYAHFDLTVDPATKEIINFNAEVLPIAGFVPDAAVQAIVDEATAIADVLGAVKVGEITDSMYRAVGNPTDKSAFPENRGGESTLGNFVADVQLGVASGLGAQIAFMNPGGLRTDLVYESSGAGDADGDVTYREAANVQPFANTLTTMSLTGAQLKMVLEEQWQPAGAQRPFLKLGVSEGFTYAYDPTAAQGERVTAMYLNGVRVDAAASFKVVANSFLAAGGDNFTTLAAGSNPTDSGRVDLQAMVDYFEATPVASPPFEQRAIGAVVSAPDADGYNPGDDVTLDLSSLTFSRGGSNATTVEVSVDGIVLGSATIDRTIVDTTDEQGRATVTVTIPAGAPSGTLALTVMIPGTNTSIVVPIEVVTTAEAIENTSAPGIRGKVEVGKTVKAIPGRWSERSAQFSYQWLRDGAPIADATDRRYRITTEDIGTELSVQVTASKDGFTDGVAVSEAQSVEKISSRVSSSLSNRFVWGNRSVTVDSKVKVGKDGTTAGEVTVYDGSTAVATSEVGNKGKTSVTLPKLSPGIHFIWVEYSGNDTVESSSSWPRPVFVF</sequence>
<dbReference type="CDD" id="cd04486">
    <property type="entry name" value="YhcR_OBF_like"/>
    <property type="match status" value="1"/>
</dbReference>
<keyword evidence="7" id="KW-0378">Hydrolase</keyword>
<feature type="domain" description="Bacterial Ig-like" evidence="6">
    <location>
        <begin position="1335"/>
        <end position="1409"/>
    </location>
</feature>
<dbReference type="Gene3D" id="3.60.10.10">
    <property type="entry name" value="Endonuclease/exonuclease/phosphatase"/>
    <property type="match status" value="1"/>
</dbReference>
<keyword evidence="7" id="KW-0540">Nuclease</keyword>
<keyword evidence="8" id="KW-1185">Reference proteome</keyword>
<feature type="chain" id="PRO_5047397634" evidence="2">
    <location>
        <begin position="27"/>
        <end position="1414"/>
    </location>
</feature>
<evidence type="ECO:0000259" key="4">
    <source>
        <dbReference type="Pfam" id="PF02872"/>
    </source>
</evidence>
<dbReference type="RefSeq" id="WP_343925278.1">
    <property type="nucleotide sequence ID" value="NZ_BAAAKW010000032.1"/>
</dbReference>
<dbReference type="InterPro" id="IPR032109">
    <property type="entry name" value="Big_3_5"/>
</dbReference>
<dbReference type="InterPro" id="IPR004843">
    <property type="entry name" value="Calcineurin-like_PHP"/>
</dbReference>
<evidence type="ECO:0000313" key="8">
    <source>
        <dbReference type="Proteomes" id="UP001500943"/>
    </source>
</evidence>
<evidence type="ECO:0000259" key="6">
    <source>
        <dbReference type="Pfam" id="PF16640"/>
    </source>
</evidence>
<keyword evidence="1 2" id="KW-0732">Signal</keyword>
<protein>
    <submittedName>
        <fullName evidence="7">ExeM/NucH family extracellular endonuclease</fullName>
    </submittedName>
</protein>
<gene>
    <name evidence="7" type="ORF">GCM10009655_18770</name>
</gene>
<dbReference type="InterPro" id="IPR036691">
    <property type="entry name" value="Endo/exonu/phosph_ase_sf"/>
</dbReference>
<reference evidence="8" key="1">
    <citation type="journal article" date="2019" name="Int. J. Syst. Evol. Microbiol.">
        <title>The Global Catalogue of Microorganisms (GCM) 10K type strain sequencing project: providing services to taxonomists for standard genome sequencing and annotation.</title>
        <authorList>
            <consortium name="The Broad Institute Genomics Platform"/>
            <consortium name="The Broad Institute Genome Sequencing Center for Infectious Disease"/>
            <person name="Wu L."/>
            <person name="Ma J."/>
        </authorList>
    </citation>
    <scope>NUCLEOTIDE SEQUENCE [LARGE SCALE GENOMIC DNA]</scope>
    <source>
        <strain evidence="8">JCM 12762</strain>
    </source>
</reference>
<dbReference type="InterPro" id="IPR036907">
    <property type="entry name" value="5'-Nucleotdase_C_sf"/>
</dbReference>
<dbReference type="EMBL" id="BAAAKW010000032">
    <property type="protein sequence ID" value="GAA1219516.1"/>
    <property type="molecule type" value="Genomic_DNA"/>
</dbReference>
<dbReference type="PANTHER" id="PTHR42834:SF1">
    <property type="entry name" value="ENDONUCLEASE_EXONUCLEASE_PHOSPHATASE FAMILY PROTEIN (AFU_ORTHOLOGUE AFUA_3G09210)"/>
    <property type="match status" value="1"/>
</dbReference>
<dbReference type="SUPFAM" id="SSF56219">
    <property type="entry name" value="DNase I-like"/>
    <property type="match status" value="1"/>
</dbReference>
<dbReference type="InterPro" id="IPR005135">
    <property type="entry name" value="Endo/exonuclease/phosphatase"/>
</dbReference>
<dbReference type="Gene3D" id="2.60.40.2700">
    <property type="match status" value="1"/>
</dbReference>
<evidence type="ECO:0000259" key="5">
    <source>
        <dbReference type="Pfam" id="PF03372"/>
    </source>
</evidence>
<evidence type="ECO:0000313" key="7">
    <source>
        <dbReference type="EMBL" id="GAA1219516.1"/>
    </source>
</evidence>
<feature type="domain" description="Endonuclease/exonuclease/phosphatase" evidence="5">
    <location>
        <begin position="332"/>
        <end position="599"/>
    </location>
</feature>
<dbReference type="InterPro" id="IPR029052">
    <property type="entry name" value="Metallo-depent_PP-like"/>
</dbReference>
<evidence type="ECO:0000256" key="1">
    <source>
        <dbReference type="ARBA" id="ARBA00022729"/>
    </source>
</evidence>
<comment type="caution">
    <text evidence="7">The sequence shown here is derived from an EMBL/GenBank/DDBJ whole genome shotgun (WGS) entry which is preliminary data.</text>
</comment>
<feature type="signal peptide" evidence="2">
    <location>
        <begin position="1"/>
        <end position="26"/>
    </location>
</feature>
<dbReference type="Gene3D" id="3.90.780.10">
    <property type="entry name" value="5'-Nucleotidase, C-terminal domain"/>
    <property type="match status" value="1"/>
</dbReference>
<dbReference type="InterPro" id="IPR013783">
    <property type="entry name" value="Ig-like_fold"/>
</dbReference>
<name>A0ABP4GB25_9MICO</name>
<dbReference type="InterPro" id="IPR006179">
    <property type="entry name" value="5_nucleotidase/apyrase"/>
</dbReference>
<dbReference type="InterPro" id="IPR008334">
    <property type="entry name" value="5'-Nucleotdase_C"/>
</dbReference>
<dbReference type="Pfam" id="PF16640">
    <property type="entry name" value="Big_3_5"/>
    <property type="match status" value="1"/>
</dbReference>
<keyword evidence="7" id="KW-0255">Endonuclease</keyword>
<evidence type="ECO:0000256" key="2">
    <source>
        <dbReference type="SAM" id="SignalP"/>
    </source>
</evidence>
<dbReference type="Gene3D" id="3.60.21.10">
    <property type="match status" value="1"/>
</dbReference>
<dbReference type="Pfam" id="PF02872">
    <property type="entry name" value="5_nucleotid_C"/>
    <property type="match status" value="1"/>
</dbReference>
<dbReference type="Pfam" id="PF03372">
    <property type="entry name" value="Exo_endo_phos"/>
    <property type="match status" value="1"/>
</dbReference>
<dbReference type="PRINTS" id="PR01607">
    <property type="entry name" value="APYRASEFAMLY"/>
</dbReference>